<dbReference type="EMBL" id="BTSX01000006">
    <property type="protein sequence ID" value="GMT03491.1"/>
    <property type="molecule type" value="Genomic_DNA"/>
</dbReference>
<evidence type="ECO:0000256" key="4">
    <source>
        <dbReference type="ARBA" id="ARBA00022771"/>
    </source>
</evidence>
<dbReference type="FunFam" id="1.10.565.10:FF:000082">
    <property type="entry name" value="Uncharacterized protein"/>
    <property type="match status" value="1"/>
</dbReference>
<keyword evidence="7 11" id="KW-0238">DNA-binding</keyword>
<evidence type="ECO:0000256" key="7">
    <source>
        <dbReference type="ARBA" id="ARBA00023125"/>
    </source>
</evidence>
<dbReference type="SUPFAM" id="SSF48508">
    <property type="entry name" value="Nuclear receptor ligand-binding domain"/>
    <property type="match status" value="1"/>
</dbReference>
<dbReference type="CDD" id="cd06960">
    <property type="entry name" value="NR_DBD_HNF4A"/>
    <property type="match status" value="1"/>
</dbReference>
<comment type="caution">
    <text evidence="14">The sequence shown here is derived from an EMBL/GenBank/DDBJ whole genome shotgun (WGS) entry which is preliminary data.</text>
</comment>
<dbReference type="SUPFAM" id="SSF57716">
    <property type="entry name" value="Glucocorticoid receptor-like (DNA-binding domain)"/>
    <property type="match status" value="1"/>
</dbReference>
<sequence>LNRETIWMDYSQQAYNQQLSPEEIRDNFTFAQLAKIENTCVTSLVTPSFELSNGFLQSIASSTFYSDEGLTSEYNRPSPPEMAREALAYANGTSPASSRTASYGSPSTSTSNIVITEITDYPSPCPTESIKYGDVLRANAAAGLSPSTSNGKPQPQIGCPEDCAVCGDTATGYHYEVPSCNGCKTFFRRTIIAQRKFACKKNRDCFKVLPKEKRCQCRACRFAKCEEVGMNPLAIVTKEDISQNQMFMAVLAKRKPIKEEVEINQPKVLKAIIPIECTVDKLIDGLLYLEIKHEQLRKSTYNPRANSGLNIDKVLERSPLIGKNHEAMPNWPLKPHMKAANWRMPIADHAEKRIPLPAIDYEKLPSNYKMWFYADSIYAIEWARTFDFFHKLDAKDQKSLIKNMTWQCVNFTSSYFSYSNNSDTTLFPDGRLPYLWMPRDKMHNVIPILMRLKLDKKEYVLLKALALCNPTWENLSDKAKQVLEPYREEYANALFKYCMAKRGPIDGPSTFSSLLAVLDTLMSQAKKAKETHTLLSVFKLRSRPIPLIDEISE</sequence>
<dbReference type="GO" id="GO:0008270">
    <property type="term" value="F:zinc ion binding"/>
    <property type="evidence" value="ECO:0007669"/>
    <property type="project" value="UniProtKB-KW"/>
</dbReference>
<gene>
    <name evidence="14" type="ORF">PENTCL1PPCAC_25665</name>
</gene>
<evidence type="ECO:0000256" key="6">
    <source>
        <dbReference type="ARBA" id="ARBA00023015"/>
    </source>
</evidence>
<reference evidence="14" key="1">
    <citation type="submission" date="2023-10" db="EMBL/GenBank/DDBJ databases">
        <title>Genome assembly of Pristionchus species.</title>
        <authorList>
            <person name="Yoshida K."/>
            <person name="Sommer R.J."/>
        </authorList>
    </citation>
    <scope>NUCLEOTIDE SEQUENCE</scope>
    <source>
        <strain evidence="14">RS0144</strain>
    </source>
</reference>
<dbReference type="Gene3D" id="1.10.565.10">
    <property type="entry name" value="Retinoid X Receptor"/>
    <property type="match status" value="1"/>
</dbReference>
<evidence type="ECO:0008006" key="16">
    <source>
        <dbReference type="Google" id="ProtNLM"/>
    </source>
</evidence>
<dbReference type="GO" id="GO:0005634">
    <property type="term" value="C:nucleus"/>
    <property type="evidence" value="ECO:0007669"/>
    <property type="project" value="UniProtKB-SubCell"/>
</dbReference>
<name>A0AAV5U9D3_9BILA</name>
<dbReference type="FunFam" id="3.30.50.10:FF:000030">
    <property type="entry name" value="Nuclear Hormone Receptor family"/>
    <property type="match status" value="1"/>
</dbReference>
<dbReference type="GO" id="GO:0003700">
    <property type="term" value="F:DNA-binding transcription factor activity"/>
    <property type="evidence" value="ECO:0007669"/>
    <property type="project" value="InterPro"/>
</dbReference>
<evidence type="ECO:0000259" key="12">
    <source>
        <dbReference type="PROSITE" id="PS51030"/>
    </source>
</evidence>
<evidence type="ECO:0000256" key="10">
    <source>
        <dbReference type="ARBA" id="ARBA00023242"/>
    </source>
</evidence>
<keyword evidence="4 11" id="KW-0863">Zinc-finger</keyword>
<evidence type="ECO:0000256" key="9">
    <source>
        <dbReference type="ARBA" id="ARBA00023170"/>
    </source>
</evidence>
<evidence type="ECO:0000256" key="1">
    <source>
        <dbReference type="ARBA" id="ARBA00004123"/>
    </source>
</evidence>
<comment type="subcellular location">
    <subcellularLocation>
        <location evidence="1 11">Nucleus</location>
    </subcellularLocation>
</comment>
<dbReference type="Pfam" id="PF00104">
    <property type="entry name" value="Hormone_recep"/>
    <property type="match status" value="1"/>
</dbReference>
<dbReference type="InterPro" id="IPR013088">
    <property type="entry name" value="Znf_NHR/GATA"/>
</dbReference>
<keyword evidence="10 11" id="KW-0539">Nucleus</keyword>
<evidence type="ECO:0000256" key="5">
    <source>
        <dbReference type="ARBA" id="ARBA00022833"/>
    </source>
</evidence>
<organism evidence="14 15">
    <name type="scientific">Pristionchus entomophagus</name>
    <dbReference type="NCBI Taxonomy" id="358040"/>
    <lineage>
        <taxon>Eukaryota</taxon>
        <taxon>Metazoa</taxon>
        <taxon>Ecdysozoa</taxon>
        <taxon>Nematoda</taxon>
        <taxon>Chromadorea</taxon>
        <taxon>Rhabditida</taxon>
        <taxon>Rhabditina</taxon>
        <taxon>Diplogasteromorpha</taxon>
        <taxon>Diplogasteroidea</taxon>
        <taxon>Neodiplogasteridae</taxon>
        <taxon>Pristionchus</taxon>
    </lineage>
</organism>
<proteinExistence type="inferred from homology"/>
<evidence type="ECO:0000259" key="13">
    <source>
        <dbReference type="PROSITE" id="PS51843"/>
    </source>
</evidence>
<dbReference type="PRINTS" id="PR00398">
    <property type="entry name" value="STRDHORMONER"/>
</dbReference>
<dbReference type="PRINTS" id="PR00047">
    <property type="entry name" value="STROIDFINGER"/>
</dbReference>
<dbReference type="InterPro" id="IPR001723">
    <property type="entry name" value="Nuclear_hrmn_rcpt"/>
</dbReference>
<dbReference type="Pfam" id="PF00105">
    <property type="entry name" value="zf-C4"/>
    <property type="match status" value="1"/>
</dbReference>
<comment type="similarity">
    <text evidence="2 11">Belongs to the nuclear hormone receptor family.</text>
</comment>
<feature type="domain" description="NR LBD" evidence="13">
    <location>
        <begin position="278"/>
        <end position="553"/>
    </location>
</feature>
<evidence type="ECO:0000313" key="14">
    <source>
        <dbReference type="EMBL" id="GMT03491.1"/>
    </source>
</evidence>
<evidence type="ECO:0000256" key="3">
    <source>
        <dbReference type="ARBA" id="ARBA00022723"/>
    </source>
</evidence>
<keyword evidence="3 11" id="KW-0479">Metal-binding</keyword>
<dbReference type="InterPro" id="IPR035500">
    <property type="entry name" value="NHR-like_dom_sf"/>
</dbReference>
<dbReference type="Gene3D" id="3.30.50.10">
    <property type="entry name" value="Erythroid Transcription Factor GATA-1, subunit A"/>
    <property type="match status" value="1"/>
</dbReference>
<dbReference type="AlphaFoldDB" id="A0AAV5U9D3"/>
<evidence type="ECO:0000256" key="8">
    <source>
        <dbReference type="ARBA" id="ARBA00023163"/>
    </source>
</evidence>
<dbReference type="InterPro" id="IPR050274">
    <property type="entry name" value="Nuclear_hormone_rcpt_NR2"/>
</dbReference>
<dbReference type="PROSITE" id="PS00031">
    <property type="entry name" value="NUCLEAR_REC_DBD_1"/>
    <property type="match status" value="1"/>
</dbReference>
<evidence type="ECO:0000256" key="11">
    <source>
        <dbReference type="RuleBase" id="RU004334"/>
    </source>
</evidence>
<dbReference type="InterPro" id="IPR000536">
    <property type="entry name" value="Nucl_hrmn_rcpt_lig-bd"/>
</dbReference>
<dbReference type="SMART" id="SM00399">
    <property type="entry name" value="ZnF_C4"/>
    <property type="match status" value="1"/>
</dbReference>
<keyword evidence="9 11" id="KW-0675">Receptor</keyword>
<dbReference type="SMART" id="SM00430">
    <property type="entry name" value="HOLI"/>
    <property type="match status" value="1"/>
</dbReference>
<evidence type="ECO:0000313" key="15">
    <source>
        <dbReference type="Proteomes" id="UP001432027"/>
    </source>
</evidence>
<dbReference type="InterPro" id="IPR001628">
    <property type="entry name" value="Znf_hrmn_rcpt"/>
</dbReference>
<protein>
    <recommendedName>
        <fullName evidence="16">Nuclear receptor</fullName>
    </recommendedName>
</protein>
<keyword evidence="5 11" id="KW-0862">Zinc</keyword>
<keyword evidence="6 11" id="KW-0805">Transcription regulation</keyword>
<evidence type="ECO:0000256" key="2">
    <source>
        <dbReference type="ARBA" id="ARBA00005993"/>
    </source>
</evidence>
<feature type="non-terminal residue" evidence="14">
    <location>
        <position position="1"/>
    </location>
</feature>
<feature type="domain" description="Nuclear receptor" evidence="12">
    <location>
        <begin position="160"/>
        <end position="237"/>
    </location>
</feature>
<dbReference type="InterPro" id="IPR049636">
    <property type="entry name" value="HNF4-like_DBD"/>
</dbReference>
<dbReference type="Proteomes" id="UP001432027">
    <property type="component" value="Unassembled WGS sequence"/>
</dbReference>
<keyword evidence="8 11" id="KW-0804">Transcription</keyword>
<dbReference type="PROSITE" id="PS51030">
    <property type="entry name" value="NUCLEAR_REC_DBD_2"/>
    <property type="match status" value="1"/>
</dbReference>
<dbReference type="PANTHER" id="PTHR24083">
    <property type="entry name" value="NUCLEAR HORMONE RECEPTOR"/>
    <property type="match status" value="1"/>
</dbReference>
<keyword evidence="15" id="KW-1185">Reference proteome</keyword>
<dbReference type="GO" id="GO:0000978">
    <property type="term" value="F:RNA polymerase II cis-regulatory region sequence-specific DNA binding"/>
    <property type="evidence" value="ECO:0007669"/>
    <property type="project" value="InterPro"/>
</dbReference>
<accession>A0AAV5U9D3</accession>
<dbReference type="PROSITE" id="PS51843">
    <property type="entry name" value="NR_LBD"/>
    <property type="match status" value="1"/>
</dbReference>